<evidence type="ECO:0000256" key="4">
    <source>
        <dbReference type="ARBA" id="ARBA00022679"/>
    </source>
</evidence>
<dbReference type="Gene3D" id="3.40.50.2000">
    <property type="entry name" value="Glycogen Phosphorylase B"/>
    <property type="match status" value="2"/>
</dbReference>
<dbReference type="PANTHER" id="PTHR48049">
    <property type="entry name" value="GLYCOSYLTRANSFERASE"/>
    <property type="match status" value="1"/>
</dbReference>
<protein>
    <submittedName>
        <fullName evidence="5">OLC1v1006705C1</fullName>
    </submittedName>
</protein>
<comment type="similarity">
    <text evidence="2">Belongs to the UDP-glycosyltransferase family.</text>
</comment>
<keyword evidence="4" id="KW-0808">Transferase</keyword>
<evidence type="ECO:0000313" key="6">
    <source>
        <dbReference type="Proteomes" id="UP001161247"/>
    </source>
</evidence>
<dbReference type="GO" id="GO:0009718">
    <property type="term" value="P:anthocyanin-containing compound biosynthetic process"/>
    <property type="evidence" value="ECO:0007669"/>
    <property type="project" value="UniProtKB-ARBA"/>
</dbReference>
<gene>
    <name evidence="5" type="ORF">OLC1_LOCUS15698</name>
</gene>
<keyword evidence="6" id="KW-1185">Reference proteome</keyword>
<organism evidence="5 6">
    <name type="scientific">Oldenlandia corymbosa var. corymbosa</name>
    <dbReference type="NCBI Taxonomy" id="529605"/>
    <lineage>
        <taxon>Eukaryota</taxon>
        <taxon>Viridiplantae</taxon>
        <taxon>Streptophyta</taxon>
        <taxon>Embryophyta</taxon>
        <taxon>Tracheophyta</taxon>
        <taxon>Spermatophyta</taxon>
        <taxon>Magnoliopsida</taxon>
        <taxon>eudicotyledons</taxon>
        <taxon>Gunneridae</taxon>
        <taxon>Pentapetalae</taxon>
        <taxon>asterids</taxon>
        <taxon>lamiids</taxon>
        <taxon>Gentianales</taxon>
        <taxon>Rubiaceae</taxon>
        <taxon>Rubioideae</taxon>
        <taxon>Spermacoceae</taxon>
        <taxon>Hedyotis-Oldenlandia complex</taxon>
        <taxon>Oldenlandia</taxon>
    </lineage>
</organism>
<dbReference type="EMBL" id="OX459122">
    <property type="protein sequence ID" value="CAI9107368.1"/>
    <property type="molecule type" value="Genomic_DNA"/>
</dbReference>
<dbReference type="GO" id="GO:0035251">
    <property type="term" value="F:UDP-glucosyltransferase activity"/>
    <property type="evidence" value="ECO:0007669"/>
    <property type="project" value="InterPro"/>
</dbReference>
<evidence type="ECO:0000313" key="5">
    <source>
        <dbReference type="EMBL" id="CAI9107368.1"/>
    </source>
</evidence>
<reference evidence="5" key="1">
    <citation type="submission" date="2023-03" db="EMBL/GenBank/DDBJ databases">
        <authorList>
            <person name="Julca I."/>
        </authorList>
    </citation>
    <scope>NUCLEOTIDE SEQUENCE</scope>
</reference>
<evidence type="ECO:0000256" key="2">
    <source>
        <dbReference type="ARBA" id="ARBA00009995"/>
    </source>
</evidence>
<dbReference type="PANTHER" id="PTHR48049:SF84">
    <property type="entry name" value="UDP-GLYCOSYLTRANSFERASE 79A6"/>
    <property type="match status" value="1"/>
</dbReference>
<dbReference type="InterPro" id="IPR002213">
    <property type="entry name" value="UDP_glucos_trans"/>
</dbReference>
<dbReference type="FunFam" id="3.40.50.2000:FF:000037">
    <property type="entry name" value="Glycosyltransferase"/>
    <property type="match status" value="1"/>
</dbReference>
<sequence>MHDAFIQHYLNPPPVSSIFYKSPVSGFFLPLKIVAEKKQKNMGEEHSSREFSGGDIHVVMFPFFAFGHISPFVQLTKKLSSHGVKISFFSASGNVNRIESMLNPNPTTQIIPLTLPPVEGLPPGLESTADLSPSQAELLKVALDLMQPQIKAILSELKPHFVVFDFAQEWLPPLASELGIKTVFYSVFVALSTAYLTSPARIPDESPKRYPTLEELLKPPPGFPNTSITSVKTFEARDFLYLYKSFHGGATVYDRVLRGLTGCDVILAKTCNEMEGPYVDFVKKQFNKPVLLVGPGVPDPRPEPLEEKWANWLAKFEPKSVIYCSFGSETFLSDAQMKELLLGLDLTGLPFFVVLNFPANVNVSEELNRVLPDGFLEKVKDKAVIHTGWVQQQQILAHESVGCYVFHAGFSSVIEAIVNDCQLVLLPIRGDQLLNSKLVCCDLKAGVEVNRRDEDGYFDKDDIKKGVENVMKDIDKEPAQSIRTNHSKWKEFLQNSDIQKKFIDDLVKELRQIVKV</sequence>
<dbReference type="FunFam" id="3.40.50.2000:FF:000087">
    <property type="entry name" value="Glycosyltransferase"/>
    <property type="match status" value="1"/>
</dbReference>
<keyword evidence="3" id="KW-0328">Glycosyltransferase</keyword>
<dbReference type="Pfam" id="PF00201">
    <property type="entry name" value="UDPGT"/>
    <property type="match status" value="1"/>
</dbReference>
<proteinExistence type="inferred from homology"/>
<comment type="pathway">
    <text evidence="1">Pigment biosynthesis; anthocyanin biosynthesis.</text>
</comment>
<evidence type="ECO:0000256" key="3">
    <source>
        <dbReference type="ARBA" id="ARBA00022676"/>
    </source>
</evidence>
<dbReference type="Proteomes" id="UP001161247">
    <property type="component" value="Chromosome 5"/>
</dbReference>
<dbReference type="InterPro" id="IPR050481">
    <property type="entry name" value="UDP-glycosyltransf_plant"/>
</dbReference>
<dbReference type="CDD" id="cd03784">
    <property type="entry name" value="GT1_Gtf-like"/>
    <property type="match status" value="1"/>
</dbReference>
<dbReference type="SUPFAM" id="SSF53756">
    <property type="entry name" value="UDP-Glycosyltransferase/glycogen phosphorylase"/>
    <property type="match status" value="1"/>
</dbReference>
<name>A0AAV1DKB8_OLDCO</name>
<dbReference type="AlphaFoldDB" id="A0AAV1DKB8"/>
<evidence type="ECO:0000256" key="1">
    <source>
        <dbReference type="ARBA" id="ARBA00004935"/>
    </source>
</evidence>
<accession>A0AAV1DKB8</accession>